<feature type="transmembrane region" description="Helical" evidence="1">
    <location>
        <begin position="138"/>
        <end position="156"/>
    </location>
</feature>
<feature type="transmembrane region" description="Helical" evidence="1">
    <location>
        <begin position="284"/>
        <end position="302"/>
    </location>
</feature>
<dbReference type="OrthoDB" id="5526155at2"/>
<organism evidence="2 3">
    <name type="scientific">Stenotrophomonas panacihumi</name>
    <dbReference type="NCBI Taxonomy" id="676599"/>
    <lineage>
        <taxon>Bacteria</taxon>
        <taxon>Pseudomonadati</taxon>
        <taxon>Pseudomonadota</taxon>
        <taxon>Gammaproteobacteria</taxon>
        <taxon>Lysobacterales</taxon>
        <taxon>Lysobacteraceae</taxon>
        <taxon>Stenotrophomonas</taxon>
    </lineage>
</organism>
<keyword evidence="1" id="KW-0472">Membrane</keyword>
<evidence type="ECO:0000313" key="2">
    <source>
        <dbReference type="EMBL" id="KRG43605.1"/>
    </source>
</evidence>
<gene>
    <name evidence="2" type="ORF">ARC20_09205</name>
</gene>
<dbReference type="AlphaFoldDB" id="A0A0R0AFQ4"/>
<feature type="transmembrane region" description="Helical" evidence="1">
    <location>
        <begin position="185"/>
        <end position="202"/>
    </location>
</feature>
<keyword evidence="3" id="KW-1185">Reference proteome</keyword>
<reference evidence="2 3" key="1">
    <citation type="submission" date="2015-10" db="EMBL/GenBank/DDBJ databases">
        <title>Genome sequencing and analysis of members of genus Stenotrophomonas.</title>
        <authorList>
            <person name="Patil P.P."/>
            <person name="Midha S."/>
            <person name="Patil P.B."/>
        </authorList>
    </citation>
    <scope>NUCLEOTIDE SEQUENCE [LARGE SCALE GENOMIC DNA]</scope>
    <source>
        <strain evidence="2 3">JCM 16536</strain>
    </source>
</reference>
<keyword evidence="1" id="KW-0812">Transmembrane</keyword>
<proteinExistence type="predicted"/>
<feature type="transmembrane region" description="Helical" evidence="1">
    <location>
        <begin position="309"/>
        <end position="327"/>
    </location>
</feature>
<dbReference type="Proteomes" id="UP000051802">
    <property type="component" value="Unassembled WGS sequence"/>
</dbReference>
<feature type="transmembrane region" description="Helical" evidence="1">
    <location>
        <begin position="333"/>
        <end position="356"/>
    </location>
</feature>
<evidence type="ECO:0000313" key="3">
    <source>
        <dbReference type="Proteomes" id="UP000051802"/>
    </source>
</evidence>
<feature type="transmembrane region" description="Helical" evidence="1">
    <location>
        <begin position="110"/>
        <end position="131"/>
    </location>
</feature>
<feature type="transmembrane region" description="Helical" evidence="1">
    <location>
        <begin position="363"/>
        <end position="384"/>
    </location>
</feature>
<keyword evidence="1" id="KW-1133">Transmembrane helix</keyword>
<evidence type="ECO:0008006" key="4">
    <source>
        <dbReference type="Google" id="ProtNLM"/>
    </source>
</evidence>
<name>A0A0R0AFQ4_9GAMM</name>
<protein>
    <recommendedName>
        <fullName evidence="4">Glycosyltransferase RgtA/B/C/D-like domain-containing protein</fullName>
    </recommendedName>
</protein>
<dbReference type="RefSeq" id="WP_057646301.1">
    <property type="nucleotide sequence ID" value="NZ_LLXU01000074.1"/>
</dbReference>
<dbReference type="STRING" id="676599.ARC20_09205"/>
<evidence type="ECO:0000256" key="1">
    <source>
        <dbReference type="SAM" id="Phobius"/>
    </source>
</evidence>
<dbReference type="EMBL" id="LLXU01000074">
    <property type="protein sequence ID" value="KRG43605.1"/>
    <property type="molecule type" value="Genomic_DNA"/>
</dbReference>
<feature type="transmembrane region" description="Helical" evidence="1">
    <location>
        <begin position="208"/>
        <end position="224"/>
    </location>
</feature>
<sequence>MFVALACGVLFAALLCWVTIFRPYANTPDIRSDGVGYHIWVHGLAHGDLSFCEYRELLDPVNAISSENLEQQRCRVKYPPGVGLLQLPFSLPWLANDPVGTGFSVGEHRVVLWGGALMLLAIACMMYVVLLRRGIHQGLALASVALVTFGTGLFHYGTFDASFSHVYTSFGAALLLWMGTGRRDVTVPWLCAFMLVCGWLYLVRQTNGLLTLAIAYLLFGGIAGPTRWRVWFGWAAGTAAALALQIAYNRYASGATTISSYGNEAFPSFARHSFEVLFSYERGLYTYYPVMLLATWFALRAWRAPASQVLLVCSAIFALLYGSWHSWALGAGFGHRGFVELAPIAMIVLAEGLASAKPFARRLWLAAAAVCCAVTVLAMCAYWRGDLPGAGATRGDYWWSVSPKSLVAKRVQLQYSQDQVRNIELVYAGAQPQPDGRIEVSLRILNHNDAIGLNTSGRLYAPLALSWRLVTDTDAGTGSWDARASLPAIEPKGAGELRIFVMPEAFPRDARWLQVSVVQEGVFWAHTIGVPPLTVDWPAPATGSLIGNKGDGR</sequence>
<comment type="caution">
    <text evidence="2">The sequence shown here is derived from an EMBL/GenBank/DDBJ whole genome shotgun (WGS) entry which is preliminary data.</text>
</comment>
<accession>A0A0R0AFQ4</accession>